<feature type="domain" description="Helicase C-terminal" evidence="1">
    <location>
        <begin position="1263"/>
        <end position="1460"/>
    </location>
</feature>
<dbReference type="InterPro" id="IPR027417">
    <property type="entry name" value="P-loop_NTPase"/>
</dbReference>
<dbReference type="InterPro" id="IPR001650">
    <property type="entry name" value="Helicase_C-like"/>
</dbReference>
<dbReference type="PROSITE" id="PS51194">
    <property type="entry name" value="HELICASE_CTER"/>
    <property type="match status" value="1"/>
</dbReference>
<dbReference type="Pfam" id="PF00271">
    <property type="entry name" value="Helicase_C"/>
    <property type="match status" value="1"/>
</dbReference>
<organism evidence="2">
    <name type="scientific">viral metagenome</name>
    <dbReference type="NCBI Taxonomy" id="1070528"/>
    <lineage>
        <taxon>unclassified sequences</taxon>
        <taxon>metagenomes</taxon>
        <taxon>organismal metagenomes</taxon>
    </lineage>
</organism>
<evidence type="ECO:0000259" key="1">
    <source>
        <dbReference type="PROSITE" id="PS51194"/>
    </source>
</evidence>
<evidence type="ECO:0000313" key="2">
    <source>
        <dbReference type="EMBL" id="QHS86843.1"/>
    </source>
</evidence>
<reference evidence="2" key="1">
    <citation type="journal article" date="2020" name="Nature">
        <title>Giant virus diversity and host interactions through global metagenomics.</title>
        <authorList>
            <person name="Schulz F."/>
            <person name="Roux S."/>
            <person name="Paez-Espino D."/>
            <person name="Jungbluth S."/>
            <person name="Walsh D.A."/>
            <person name="Denef V.J."/>
            <person name="McMahon K.D."/>
            <person name="Konstantinidis K.T."/>
            <person name="Eloe-Fadrosh E.A."/>
            <person name="Kyrpides N.C."/>
            <person name="Woyke T."/>
        </authorList>
    </citation>
    <scope>NUCLEOTIDE SEQUENCE</scope>
    <source>
        <strain evidence="2">GVMAG-M-3300009422-16</strain>
    </source>
</reference>
<dbReference type="EMBL" id="MN739063">
    <property type="protein sequence ID" value="QHS86843.1"/>
    <property type="molecule type" value="Genomic_DNA"/>
</dbReference>
<proteinExistence type="predicted"/>
<sequence>MKIKTYRSIIKKDPEDTVLSAFQIPVSFIKIPKKTKTISDKYFEVLLETDTKQYQSIPPFHKKSYSYMHATKSKLEQKINKISNALINETDIFTIVSMKLENLNYYCKLMDMFPSLEIIADINLLEKYFISNYPDIDGLPEFKKYWQVYSIAIKIKLDEIKDRLKGLIILDNYDRLDLKELPEEFPEGYVLNNRLGFSKFMRKFSNKSMIIPPRIIKNYGLVKSNKSILHNITLSNQQKFVSDYLNDNTPYRGLLLYHGLGSGKSGASIAITNGYKNKKIVILLPASLKINYLQEIERFGESLFKPYLNWEFFYLENDTMYHRYKWINDTLVKKLAYLGSTGLDFNQTNYEKYNRYKENNLGDNEEKIIGKFIINTEHSLNNSLLILLEKLGVSYELFEKIKIKYKGGEGIWLLNNKFKTGDIIQHKLDKNLYKIIKISNDQMYLANIDAEQIGGGMCSLCKALGTTSRTCPLKEGVKNPNYEKHPEAARLLAASQASDMASQAAKMATDLVTEVSKVLDSMKYTDFPQPQPEYVESAAMKGEANVIVPISDIRNYLHHVITNDFSELDKKNICRQIKEAFKYKYHLCSYNAGAYTVINILKNLIPNFNTLIGDKTSSQITPADINKIMLKINNGEIQNPFDNKVVVIDEIHNLISLIMPNSESVNFNGGIIFELLIRAENVKIVGLSGTPSINDVFEFSILYNILKGLIKSFEFQLSSKDTLVSLDNTKINDFLKTYAIVDRFELTKNTLKITRIPTGFIKNIVANEYVGVVKNKLNDFNDKDFVTNFIEDFQKTFPAYVIEYNNTNAYTIFNTIVDTSHSWEQRLLGDGQFITEQIQLFKDAYIDQEDNVMFARNFKNNITGMTSFYNERQKDNEGNSIFPEVEKEEQLLDFSIYQFMKYCNEREEERKKEKISRLDKFIKGSANIKSSFKTATRQLSIFAFPPDITRVTKKNKYDIEYIMTEIEQLLNLSASETVINSYKTPLHKKIANKIKSLYKLKTNFLKKLLTKEIIKSYVEDGTYEPDMLLVKYIKNNIKLPPTKTSPKKEVEILSLKIKITIHSDSVDNLIEIDSLIDKNREFLMRLCTTISELCEIHKDFIIQNGNIDSKLSIIKEEVNRFYLSYNLESDKKDIFEDITIDEEYDEILQRQIDRLVESDVYLDFNALIAKTPYNLSWLSPKYTTIFKNIVTSPGSVFVYSQYLTAEGIRIFTEVLKKNGFQELKWNRKLLELDGDSTEIKEWCTITSNKRINIGEFNIDADLQPGNLIRWTKENSSGKIVSKTHRVVSVSSTEIFITKECTIDIMYQNRDFSEFRKSDLISIPSSNFSELSRCRFVLWTGKQTDTQERIDILRKFNHTNNKYGQDCLILLATSSGAEGISLANVRQVHIMEPYWNNVRLNQVVGRARRVRSHITLDEEDRNVKVFSYMCKFSNTQLETITSQQLTSPEVVQLVSDINSLDTSDTKKAEKSYAESIDYFVRLISKYTYEVNHTDKGKSTDEYLMLIAARKERLLNKFLYLIKESAVDCVLNLDENRTSDPIHLGELECHEPDIVIDNLRDEDGYIYKFNPLVKATYTLDSDIQKEKQTMRDASVKYQVIEFTINNAELGLNNIKLKCIVFPLKSKREIVNNSILYNYYSFFSINFLEEGKRIKIGKFVDSNLEFNANFLQYVKLFSLIDSCDEDVKTANPEFNGNFLDNEKALSKYRNLVLDCYLHKIKFDEDEEETEEEDSEDEVEISSDKWMCPLCDTINKNTDNMCSNEDCDMLLVDL</sequence>
<accession>A0A6C0B5T6</accession>
<dbReference type="Gene3D" id="3.40.50.300">
    <property type="entry name" value="P-loop containing nucleotide triphosphate hydrolases"/>
    <property type="match status" value="1"/>
</dbReference>
<dbReference type="SMART" id="SM00490">
    <property type="entry name" value="HELICc"/>
    <property type="match status" value="1"/>
</dbReference>
<protein>
    <recommendedName>
        <fullName evidence="1">Helicase C-terminal domain-containing protein</fullName>
    </recommendedName>
</protein>
<dbReference type="SUPFAM" id="SSF52540">
    <property type="entry name" value="P-loop containing nucleoside triphosphate hydrolases"/>
    <property type="match status" value="2"/>
</dbReference>
<name>A0A6C0B5T6_9ZZZZ</name>